<evidence type="ECO:0000259" key="8">
    <source>
        <dbReference type="Pfam" id="PF01979"/>
    </source>
</evidence>
<protein>
    <submittedName>
        <fullName evidence="9">Allantoinase</fullName>
    </submittedName>
</protein>
<keyword evidence="5" id="KW-0479">Metal-binding</keyword>
<dbReference type="InterPro" id="IPR006680">
    <property type="entry name" value="Amidohydro-rel"/>
</dbReference>
<evidence type="ECO:0000256" key="2">
    <source>
        <dbReference type="ARBA" id="ARBA00002368"/>
    </source>
</evidence>
<evidence type="ECO:0000256" key="4">
    <source>
        <dbReference type="ARBA" id="ARBA00011881"/>
    </source>
</evidence>
<dbReference type="GO" id="GO:0004038">
    <property type="term" value="F:allantoinase activity"/>
    <property type="evidence" value="ECO:0007669"/>
    <property type="project" value="InterPro"/>
</dbReference>
<dbReference type="GO" id="GO:0005737">
    <property type="term" value="C:cytoplasm"/>
    <property type="evidence" value="ECO:0007669"/>
    <property type="project" value="TreeGrafter"/>
</dbReference>
<dbReference type="EMBL" id="BJXB01000057">
    <property type="protein sequence ID" value="GEM50084.1"/>
    <property type="molecule type" value="Genomic_DNA"/>
</dbReference>
<dbReference type="OrthoDB" id="9765462at2"/>
<dbReference type="PANTHER" id="PTHR43668">
    <property type="entry name" value="ALLANTOINASE"/>
    <property type="match status" value="1"/>
</dbReference>
<evidence type="ECO:0000313" key="9">
    <source>
        <dbReference type="EMBL" id="GEM50084.1"/>
    </source>
</evidence>
<evidence type="ECO:0000256" key="3">
    <source>
        <dbReference type="ARBA" id="ARBA00010286"/>
    </source>
</evidence>
<dbReference type="AlphaFoldDB" id="A0A511NBA4"/>
<reference evidence="9 10" key="1">
    <citation type="submission" date="2019-07" db="EMBL/GenBank/DDBJ databases">
        <title>Whole genome shotgun sequence of Deinococcus cellulosilyticus NBRC 106333.</title>
        <authorList>
            <person name="Hosoyama A."/>
            <person name="Uohara A."/>
            <person name="Ohji S."/>
            <person name="Ichikawa N."/>
        </authorList>
    </citation>
    <scope>NUCLEOTIDE SEQUENCE [LARGE SCALE GENOMIC DNA]</scope>
    <source>
        <strain evidence="9 10">NBRC 106333</strain>
    </source>
</reference>
<dbReference type="Proteomes" id="UP000321306">
    <property type="component" value="Unassembled WGS sequence"/>
</dbReference>
<sequence>MLDLLVRNAVLPGGERVDIGVQDEKFAVLTPEVQQDAKISFNAEGLTVLSGLIDMHVHFNEPGNTHWEGVFTGSRAFAAGGGCVFVDMPLNSIPTTLDRTSLEFKKEAMKQSQTDYALWGGLTPINLDCLEELAEGGVIGFKAFMSDSGLPEFENVSPGVLHQGMERAAKLGLPVAVHAEDPQHLGAYRNMEDFTASRPIAAENSAVQIALDIARDTGCHLHLVHLSNVEAVMLALNAREQGVKVSIETCPHYLFFNEQDLLDQGVLLKCAPPLRPEVDRRMLLKAVEKGWVDVIGSDHSPAPPDMKRGDFAAAWGGISSVQTTLSVLLTLGLGFEQVQKLLSEHPALLLGMQEKGRLQVGLDADFLLLDPQEKVLTVGELQDRHRLNPYLSHGLRGRVLYNFVRGHPVYERGQFSSFTPKQIQRHPQGQRL</sequence>
<dbReference type="GO" id="GO:0050897">
    <property type="term" value="F:cobalt ion binding"/>
    <property type="evidence" value="ECO:0007669"/>
    <property type="project" value="InterPro"/>
</dbReference>
<name>A0A511NBA4_DEIC1</name>
<proteinExistence type="inferred from homology"/>
<dbReference type="PROSITE" id="PS00482">
    <property type="entry name" value="DIHYDROOROTASE_1"/>
    <property type="match status" value="1"/>
</dbReference>
<dbReference type="SUPFAM" id="SSF51556">
    <property type="entry name" value="Metallo-dependent hydrolases"/>
    <property type="match status" value="1"/>
</dbReference>
<dbReference type="InterPro" id="IPR017593">
    <property type="entry name" value="Allantoinase"/>
</dbReference>
<dbReference type="Gene3D" id="3.20.20.140">
    <property type="entry name" value="Metal-dependent hydrolases"/>
    <property type="match status" value="1"/>
</dbReference>
<keyword evidence="10" id="KW-1185">Reference proteome</keyword>
<evidence type="ECO:0000256" key="5">
    <source>
        <dbReference type="ARBA" id="ARBA00022723"/>
    </source>
</evidence>
<comment type="similarity">
    <text evidence="3">Belongs to the metallo-dependent hydrolases superfamily. DHOase family. Class I DHOase subfamily.</text>
</comment>
<evidence type="ECO:0000313" key="10">
    <source>
        <dbReference type="Proteomes" id="UP000321306"/>
    </source>
</evidence>
<dbReference type="GO" id="GO:0008270">
    <property type="term" value="F:zinc ion binding"/>
    <property type="evidence" value="ECO:0007669"/>
    <property type="project" value="InterPro"/>
</dbReference>
<evidence type="ECO:0000256" key="6">
    <source>
        <dbReference type="ARBA" id="ARBA00022801"/>
    </source>
</evidence>
<dbReference type="InterPro" id="IPR011059">
    <property type="entry name" value="Metal-dep_hydrolase_composite"/>
</dbReference>
<organism evidence="9 10">
    <name type="scientific">Deinococcus cellulosilyticus (strain DSM 18568 / NBRC 106333 / KACC 11606 / 5516J-15)</name>
    <dbReference type="NCBI Taxonomy" id="1223518"/>
    <lineage>
        <taxon>Bacteria</taxon>
        <taxon>Thermotogati</taxon>
        <taxon>Deinococcota</taxon>
        <taxon>Deinococci</taxon>
        <taxon>Deinococcales</taxon>
        <taxon>Deinococcaceae</taxon>
        <taxon>Deinococcus</taxon>
    </lineage>
</organism>
<dbReference type="InterPro" id="IPR032466">
    <property type="entry name" value="Metal_Hydrolase"/>
</dbReference>
<accession>A0A511NBA4</accession>
<dbReference type="Pfam" id="PF01979">
    <property type="entry name" value="Amidohydro_1"/>
    <property type="match status" value="1"/>
</dbReference>
<dbReference type="PANTHER" id="PTHR43668:SF4">
    <property type="entry name" value="ALLANTOINASE"/>
    <property type="match status" value="1"/>
</dbReference>
<comment type="caution">
    <text evidence="9">The sequence shown here is derived from an EMBL/GenBank/DDBJ whole genome shotgun (WGS) entry which is preliminary data.</text>
</comment>
<feature type="domain" description="Amidohydrolase-related" evidence="8">
    <location>
        <begin position="47"/>
        <end position="374"/>
    </location>
</feature>
<dbReference type="GO" id="GO:0006145">
    <property type="term" value="P:purine nucleobase catabolic process"/>
    <property type="evidence" value="ECO:0007669"/>
    <property type="project" value="TreeGrafter"/>
</dbReference>
<dbReference type="InterPro" id="IPR002195">
    <property type="entry name" value="Dihydroorotase_CS"/>
</dbReference>
<dbReference type="GO" id="GO:0000256">
    <property type="term" value="P:allantoin catabolic process"/>
    <property type="evidence" value="ECO:0007669"/>
    <property type="project" value="InterPro"/>
</dbReference>
<dbReference type="InterPro" id="IPR050138">
    <property type="entry name" value="DHOase/Allantoinase_Hydrolase"/>
</dbReference>
<dbReference type="SUPFAM" id="SSF51338">
    <property type="entry name" value="Composite domain of metallo-dependent hydrolases"/>
    <property type="match status" value="1"/>
</dbReference>
<evidence type="ECO:0000256" key="1">
    <source>
        <dbReference type="ARBA" id="ARBA00001947"/>
    </source>
</evidence>
<keyword evidence="6" id="KW-0378">Hydrolase</keyword>
<dbReference type="NCBIfam" id="TIGR03178">
    <property type="entry name" value="allantoinase"/>
    <property type="match status" value="1"/>
</dbReference>
<evidence type="ECO:0000256" key="7">
    <source>
        <dbReference type="ARBA" id="ARBA00022833"/>
    </source>
</evidence>
<comment type="function">
    <text evidence="2">Catalyzes the reversible cyclization of carbamoyl aspartate to dihydroorotate.</text>
</comment>
<comment type="subunit">
    <text evidence="4">Homotetramer.</text>
</comment>
<comment type="cofactor">
    <cofactor evidence="1">
        <name>Zn(2+)</name>
        <dbReference type="ChEBI" id="CHEBI:29105"/>
    </cofactor>
</comment>
<dbReference type="RefSeq" id="WP_146891918.1">
    <property type="nucleotide sequence ID" value="NZ_BJXB01000057.1"/>
</dbReference>
<gene>
    <name evidence="9" type="primary">allB</name>
    <name evidence="9" type="ORF">DC3_57190</name>
</gene>
<keyword evidence="7" id="KW-0862">Zinc</keyword>